<organism evidence="22 23">
    <name type="scientific">Actinidia chinensis var. chinensis</name>
    <name type="common">Chinese soft-hair kiwi</name>
    <dbReference type="NCBI Taxonomy" id="1590841"/>
    <lineage>
        <taxon>Eukaryota</taxon>
        <taxon>Viridiplantae</taxon>
        <taxon>Streptophyta</taxon>
        <taxon>Embryophyta</taxon>
        <taxon>Tracheophyta</taxon>
        <taxon>Spermatophyta</taxon>
        <taxon>Magnoliopsida</taxon>
        <taxon>eudicotyledons</taxon>
        <taxon>Gunneridae</taxon>
        <taxon>Pentapetalae</taxon>
        <taxon>asterids</taxon>
        <taxon>Ericales</taxon>
        <taxon>Actinidiaceae</taxon>
        <taxon>Actinidia</taxon>
    </lineage>
</organism>
<dbReference type="SUPFAM" id="SSF55486">
    <property type="entry name" value="Metalloproteases ('zincins'), catalytic domain"/>
    <property type="match status" value="1"/>
</dbReference>
<dbReference type="GO" id="GO:0006508">
    <property type="term" value="P:proteolysis"/>
    <property type="evidence" value="ECO:0007669"/>
    <property type="project" value="UniProtKB-KW"/>
</dbReference>
<dbReference type="InterPro" id="IPR042097">
    <property type="entry name" value="Aminopeptidase_N-like_N_sf"/>
</dbReference>
<dbReference type="InterPro" id="IPR024571">
    <property type="entry name" value="ERAP1-like_C_dom"/>
</dbReference>
<dbReference type="GO" id="GO:0016020">
    <property type="term" value="C:membrane"/>
    <property type="evidence" value="ECO:0007669"/>
    <property type="project" value="TreeGrafter"/>
</dbReference>
<name>A0A2R6R0C2_ACTCC</name>
<evidence type="ECO:0000313" key="23">
    <source>
        <dbReference type="Proteomes" id="UP000241394"/>
    </source>
</evidence>
<dbReference type="PANTHER" id="PTHR11533:SF274">
    <property type="entry name" value="AMINOPEPTIDASE"/>
    <property type="match status" value="1"/>
</dbReference>
<dbReference type="InterPro" id="IPR045357">
    <property type="entry name" value="Aminopeptidase_N-like_N"/>
</dbReference>
<evidence type="ECO:0000256" key="13">
    <source>
        <dbReference type="ARBA" id="ARBA00023049"/>
    </source>
</evidence>
<keyword evidence="11 16" id="KW-0862">Zinc</keyword>
<dbReference type="InterPro" id="IPR001930">
    <property type="entry name" value="Peptidase_M1"/>
</dbReference>
<dbReference type="Proteomes" id="UP000241394">
    <property type="component" value="Chromosome LG11"/>
</dbReference>
<evidence type="ECO:0000256" key="6">
    <source>
        <dbReference type="ARBA" id="ARBA00022490"/>
    </source>
</evidence>
<evidence type="ECO:0000256" key="5">
    <source>
        <dbReference type="ARBA" id="ARBA00022438"/>
    </source>
</evidence>
<evidence type="ECO:0000256" key="18">
    <source>
        <dbReference type="RuleBase" id="RU364040"/>
    </source>
</evidence>
<comment type="caution">
    <text evidence="22">The sequence shown here is derived from an EMBL/GenBank/DDBJ whole genome shotgun (WGS) entry which is preliminary data.</text>
</comment>
<dbReference type="InterPro" id="IPR014782">
    <property type="entry name" value="Peptidase_M1_dom"/>
</dbReference>
<proteinExistence type="inferred from homology"/>
<evidence type="ECO:0000256" key="7">
    <source>
        <dbReference type="ARBA" id="ARBA00022670"/>
    </source>
</evidence>
<dbReference type="FunFam" id="1.25.50.20:FF:000002">
    <property type="entry name" value="Aminopeptidase"/>
    <property type="match status" value="1"/>
</dbReference>
<evidence type="ECO:0000256" key="14">
    <source>
        <dbReference type="ARBA" id="ARBA00023136"/>
    </source>
</evidence>
<evidence type="ECO:0000259" key="19">
    <source>
        <dbReference type="Pfam" id="PF01433"/>
    </source>
</evidence>
<keyword evidence="23" id="KW-1185">Reference proteome</keyword>
<dbReference type="GO" id="GO:0042277">
    <property type="term" value="F:peptide binding"/>
    <property type="evidence" value="ECO:0007669"/>
    <property type="project" value="TreeGrafter"/>
</dbReference>
<evidence type="ECO:0000256" key="2">
    <source>
        <dbReference type="ARBA" id="ARBA00004174"/>
    </source>
</evidence>
<keyword evidence="9 18" id="KW-0378">Hydrolase</keyword>
<dbReference type="Pfam" id="PF11838">
    <property type="entry name" value="ERAP1_C"/>
    <property type="match status" value="1"/>
</dbReference>
<dbReference type="Gene3D" id="1.10.390.10">
    <property type="entry name" value="Neutral Protease Domain 2"/>
    <property type="match status" value="1"/>
</dbReference>
<comment type="cofactor">
    <cofactor evidence="16 18">
        <name>Zn(2+)</name>
        <dbReference type="ChEBI" id="CHEBI:29105"/>
    </cofactor>
    <text evidence="16 18">Binds 1 zinc ion per subunit.</text>
</comment>
<keyword evidence="7 18" id="KW-0645">Protease</keyword>
<dbReference type="Gramene" id="PSS18086">
    <property type="protein sequence ID" value="PSS18086"/>
    <property type="gene ID" value="CEY00_Acc12790"/>
</dbReference>
<accession>A0A2R6R0C2</accession>
<dbReference type="Pfam" id="PF01433">
    <property type="entry name" value="Peptidase_M1"/>
    <property type="match status" value="1"/>
</dbReference>
<dbReference type="GO" id="GO:0016285">
    <property type="term" value="F:alanyl aminopeptidase activity"/>
    <property type="evidence" value="ECO:0007669"/>
    <property type="project" value="UniProtKB-EC"/>
</dbReference>
<keyword evidence="5 18" id="KW-0031">Aminopeptidase</keyword>
<dbReference type="InParanoid" id="A0A2R6R0C2"/>
<protein>
    <recommendedName>
        <fullName evidence="18">Aminopeptidase</fullName>
        <ecNumber evidence="18">3.4.11.-</ecNumber>
    </recommendedName>
</protein>
<evidence type="ECO:0000256" key="16">
    <source>
        <dbReference type="PIRSR" id="PIRSR634016-3"/>
    </source>
</evidence>
<dbReference type="STRING" id="1590841.A0A2R6R0C2"/>
<dbReference type="OrthoDB" id="10031169at2759"/>
<dbReference type="FunFam" id="1.10.390.10:FF:000001">
    <property type="entry name" value="Aminopeptidase"/>
    <property type="match status" value="1"/>
</dbReference>
<evidence type="ECO:0000256" key="17">
    <source>
        <dbReference type="PIRSR" id="PIRSR634016-4"/>
    </source>
</evidence>
<dbReference type="Pfam" id="PF17900">
    <property type="entry name" value="Peptidase_M1_N"/>
    <property type="match status" value="1"/>
</dbReference>
<evidence type="ECO:0000256" key="9">
    <source>
        <dbReference type="ARBA" id="ARBA00022801"/>
    </source>
</evidence>
<comment type="similarity">
    <text evidence="4 18">Belongs to the peptidase M1 family.</text>
</comment>
<feature type="domain" description="Aminopeptidase N-like N-terminal" evidence="21">
    <location>
        <begin position="22"/>
        <end position="204"/>
    </location>
</feature>
<evidence type="ECO:0000256" key="12">
    <source>
        <dbReference type="ARBA" id="ARBA00022848"/>
    </source>
</evidence>
<keyword evidence="12" id="KW-0492">Microsome</keyword>
<dbReference type="SUPFAM" id="SSF63737">
    <property type="entry name" value="Leukotriene A4 hydrolase N-terminal domain"/>
    <property type="match status" value="1"/>
</dbReference>
<evidence type="ECO:0000313" key="22">
    <source>
        <dbReference type="EMBL" id="PSS18086.1"/>
    </source>
</evidence>
<dbReference type="CDD" id="cd09601">
    <property type="entry name" value="M1_APN-Q_like"/>
    <property type="match status" value="1"/>
</dbReference>
<comment type="catalytic activity">
    <reaction evidence="1">
        <text>Release of an N-terminal amino acid, Xaa-|-Yaa- from a peptide, amide or arylamide. Xaa is preferably Ala, but may be most amino acids including Pro (slow action). When a terminal hydrophobic residue is followed by a prolyl residue, the two may be released as an intact Xaa-Pro dipeptide.</text>
        <dbReference type="EC" id="3.4.11.2"/>
    </reaction>
</comment>
<comment type="subcellular location">
    <subcellularLocation>
        <location evidence="3">Cytoplasm</location>
    </subcellularLocation>
    <subcellularLocation>
        <location evidence="2">Microsome membrane</location>
        <topology evidence="2">Peripheral membrane protein</topology>
    </subcellularLocation>
</comment>
<reference evidence="22 23" key="1">
    <citation type="submission" date="2017-07" db="EMBL/GenBank/DDBJ databases">
        <title>An improved, manually edited Actinidia chinensis var. chinensis (kiwifruit) genome highlights the challenges associated with draft genomes and gene prediction in plants.</title>
        <authorList>
            <person name="Pilkington S."/>
            <person name="Crowhurst R."/>
            <person name="Hilario E."/>
            <person name="Nardozza S."/>
            <person name="Fraser L."/>
            <person name="Peng Y."/>
            <person name="Gunaseelan K."/>
            <person name="Simpson R."/>
            <person name="Tahir J."/>
            <person name="Deroles S."/>
            <person name="Templeton K."/>
            <person name="Luo Z."/>
            <person name="Davy M."/>
            <person name="Cheng C."/>
            <person name="Mcneilage M."/>
            <person name="Scaglione D."/>
            <person name="Liu Y."/>
            <person name="Zhang Q."/>
            <person name="Datson P."/>
            <person name="De Silva N."/>
            <person name="Gardiner S."/>
            <person name="Bassett H."/>
            <person name="Chagne D."/>
            <person name="Mccallum J."/>
            <person name="Dzierzon H."/>
            <person name="Deng C."/>
            <person name="Wang Y.-Y."/>
            <person name="Barron N."/>
            <person name="Manako K."/>
            <person name="Bowen J."/>
            <person name="Foster T."/>
            <person name="Erridge Z."/>
            <person name="Tiffin H."/>
            <person name="Waite C."/>
            <person name="Davies K."/>
            <person name="Grierson E."/>
            <person name="Laing W."/>
            <person name="Kirk R."/>
            <person name="Chen X."/>
            <person name="Wood M."/>
            <person name="Montefiori M."/>
            <person name="Brummell D."/>
            <person name="Schwinn K."/>
            <person name="Catanach A."/>
            <person name="Fullerton C."/>
            <person name="Li D."/>
            <person name="Meiyalaghan S."/>
            <person name="Nieuwenhuizen N."/>
            <person name="Read N."/>
            <person name="Prakash R."/>
            <person name="Hunter D."/>
            <person name="Zhang H."/>
            <person name="Mckenzie M."/>
            <person name="Knabel M."/>
            <person name="Harris A."/>
            <person name="Allan A."/>
            <person name="Chen A."/>
            <person name="Janssen B."/>
            <person name="Plunkett B."/>
            <person name="Dwamena C."/>
            <person name="Voogd C."/>
            <person name="Leif D."/>
            <person name="Lafferty D."/>
            <person name="Souleyre E."/>
            <person name="Varkonyi-Gasic E."/>
            <person name="Gambi F."/>
            <person name="Hanley J."/>
            <person name="Yao J.-L."/>
            <person name="Cheung J."/>
            <person name="David K."/>
            <person name="Warren B."/>
            <person name="Marsh K."/>
            <person name="Snowden K."/>
            <person name="Lin-Wang K."/>
            <person name="Brian L."/>
            <person name="Martinez-Sanchez M."/>
            <person name="Wang M."/>
            <person name="Ileperuma N."/>
            <person name="Macnee N."/>
            <person name="Campin R."/>
            <person name="Mcatee P."/>
            <person name="Drummond R."/>
            <person name="Espley R."/>
            <person name="Ireland H."/>
            <person name="Wu R."/>
            <person name="Atkinson R."/>
            <person name="Karunairetnam S."/>
            <person name="Bulley S."/>
            <person name="Chunkath S."/>
            <person name="Hanley Z."/>
            <person name="Storey R."/>
            <person name="Thrimawithana A."/>
            <person name="Thomson S."/>
            <person name="David C."/>
            <person name="Testolin R."/>
        </authorList>
    </citation>
    <scope>NUCLEOTIDE SEQUENCE [LARGE SCALE GENOMIC DNA]</scope>
    <source>
        <strain evidence="23">cv. Red5</strain>
        <tissue evidence="22">Young leaf</tissue>
    </source>
</reference>
<evidence type="ECO:0000259" key="20">
    <source>
        <dbReference type="Pfam" id="PF11838"/>
    </source>
</evidence>
<dbReference type="PRINTS" id="PR00756">
    <property type="entry name" value="ALADIPTASE"/>
</dbReference>
<evidence type="ECO:0000256" key="3">
    <source>
        <dbReference type="ARBA" id="ARBA00004496"/>
    </source>
</evidence>
<gene>
    <name evidence="22" type="ORF">CEY00_Acc12790</name>
</gene>
<dbReference type="OMA" id="FIPCVDH"/>
<dbReference type="GO" id="GO:0005737">
    <property type="term" value="C:cytoplasm"/>
    <property type="evidence" value="ECO:0007669"/>
    <property type="project" value="UniProtKB-SubCell"/>
</dbReference>
<keyword evidence="14" id="KW-0472">Membrane</keyword>
<dbReference type="InterPro" id="IPR050344">
    <property type="entry name" value="Peptidase_M1_aminopeptidases"/>
</dbReference>
<dbReference type="GO" id="GO:0043171">
    <property type="term" value="P:peptide catabolic process"/>
    <property type="evidence" value="ECO:0007669"/>
    <property type="project" value="TreeGrafter"/>
</dbReference>
<dbReference type="InterPro" id="IPR034016">
    <property type="entry name" value="M1_APN-typ"/>
</dbReference>
<dbReference type="FunFam" id="2.60.40.1730:FF:000009">
    <property type="entry name" value="Aminopeptidase"/>
    <property type="match status" value="1"/>
</dbReference>
<evidence type="ECO:0000256" key="10">
    <source>
        <dbReference type="ARBA" id="ARBA00022824"/>
    </source>
</evidence>
<feature type="domain" description="Peptidase M1 membrane alanine aminopeptidase" evidence="19">
    <location>
        <begin position="239"/>
        <end position="455"/>
    </location>
</feature>
<evidence type="ECO:0000259" key="21">
    <source>
        <dbReference type="Pfam" id="PF17900"/>
    </source>
</evidence>
<keyword evidence="8 16" id="KW-0479">Metal-binding</keyword>
<keyword evidence="13 18" id="KW-0482">Metalloprotease</keyword>
<keyword evidence="10" id="KW-0256">Endoplasmic reticulum</keyword>
<dbReference type="Gene3D" id="2.60.40.1910">
    <property type="match status" value="1"/>
</dbReference>
<feature type="binding site" evidence="16">
    <location>
        <position position="311"/>
    </location>
    <ligand>
        <name>Zn(2+)</name>
        <dbReference type="ChEBI" id="CHEBI:29105"/>
        <note>catalytic</note>
    </ligand>
</feature>
<evidence type="ECO:0000256" key="4">
    <source>
        <dbReference type="ARBA" id="ARBA00010136"/>
    </source>
</evidence>
<evidence type="ECO:0000256" key="1">
    <source>
        <dbReference type="ARBA" id="ARBA00000098"/>
    </source>
</evidence>
<dbReference type="Gene3D" id="2.60.40.1730">
    <property type="entry name" value="tricorn interacting facor f3 domain"/>
    <property type="match status" value="1"/>
</dbReference>
<dbReference type="AlphaFoldDB" id="A0A2R6R0C2"/>
<evidence type="ECO:0000256" key="8">
    <source>
        <dbReference type="ARBA" id="ARBA00022723"/>
    </source>
</evidence>
<feature type="site" description="Transition state stabilizer" evidence="17">
    <location>
        <position position="396"/>
    </location>
</feature>
<feature type="binding site" evidence="16">
    <location>
        <position position="315"/>
    </location>
    <ligand>
        <name>Zn(2+)</name>
        <dbReference type="ChEBI" id="CHEBI:29105"/>
        <note>catalytic</note>
    </ligand>
</feature>
<keyword evidence="6" id="KW-0963">Cytoplasm</keyword>
<dbReference type="PANTHER" id="PTHR11533">
    <property type="entry name" value="PROTEASE M1 ZINC METALLOPROTEASE"/>
    <property type="match status" value="1"/>
</dbReference>
<dbReference type="GO" id="GO:0005615">
    <property type="term" value="C:extracellular space"/>
    <property type="evidence" value="ECO:0007669"/>
    <property type="project" value="TreeGrafter"/>
</dbReference>
<dbReference type="Gene3D" id="1.25.50.20">
    <property type="match status" value="1"/>
</dbReference>
<reference evidence="23" key="2">
    <citation type="journal article" date="2018" name="BMC Genomics">
        <title>A manually annotated Actinidia chinensis var. chinensis (kiwifruit) genome highlights the challenges associated with draft genomes and gene prediction in plants.</title>
        <authorList>
            <person name="Pilkington S.M."/>
            <person name="Crowhurst R."/>
            <person name="Hilario E."/>
            <person name="Nardozza S."/>
            <person name="Fraser L."/>
            <person name="Peng Y."/>
            <person name="Gunaseelan K."/>
            <person name="Simpson R."/>
            <person name="Tahir J."/>
            <person name="Deroles S.C."/>
            <person name="Templeton K."/>
            <person name="Luo Z."/>
            <person name="Davy M."/>
            <person name="Cheng C."/>
            <person name="McNeilage M."/>
            <person name="Scaglione D."/>
            <person name="Liu Y."/>
            <person name="Zhang Q."/>
            <person name="Datson P."/>
            <person name="De Silva N."/>
            <person name="Gardiner S.E."/>
            <person name="Bassett H."/>
            <person name="Chagne D."/>
            <person name="McCallum J."/>
            <person name="Dzierzon H."/>
            <person name="Deng C."/>
            <person name="Wang Y.Y."/>
            <person name="Barron L."/>
            <person name="Manako K."/>
            <person name="Bowen J."/>
            <person name="Foster T.M."/>
            <person name="Erridge Z.A."/>
            <person name="Tiffin H."/>
            <person name="Waite C.N."/>
            <person name="Davies K.M."/>
            <person name="Grierson E.P."/>
            <person name="Laing W.A."/>
            <person name="Kirk R."/>
            <person name="Chen X."/>
            <person name="Wood M."/>
            <person name="Montefiori M."/>
            <person name="Brummell D.A."/>
            <person name="Schwinn K.E."/>
            <person name="Catanach A."/>
            <person name="Fullerton C."/>
            <person name="Li D."/>
            <person name="Meiyalaghan S."/>
            <person name="Nieuwenhuizen N."/>
            <person name="Read N."/>
            <person name="Prakash R."/>
            <person name="Hunter D."/>
            <person name="Zhang H."/>
            <person name="McKenzie M."/>
            <person name="Knabel M."/>
            <person name="Harris A."/>
            <person name="Allan A.C."/>
            <person name="Gleave A."/>
            <person name="Chen A."/>
            <person name="Janssen B.J."/>
            <person name="Plunkett B."/>
            <person name="Ampomah-Dwamena C."/>
            <person name="Voogd C."/>
            <person name="Leif D."/>
            <person name="Lafferty D."/>
            <person name="Souleyre E.J.F."/>
            <person name="Varkonyi-Gasic E."/>
            <person name="Gambi F."/>
            <person name="Hanley J."/>
            <person name="Yao J.L."/>
            <person name="Cheung J."/>
            <person name="David K.M."/>
            <person name="Warren B."/>
            <person name="Marsh K."/>
            <person name="Snowden K.C."/>
            <person name="Lin-Wang K."/>
            <person name="Brian L."/>
            <person name="Martinez-Sanchez M."/>
            <person name="Wang M."/>
            <person name="Ileperuma N."/>
            <person name="Macnee N."/>
            <person name="Campin R."/>
            <person name="McAtee P."/>
            <person name="Drummond R.S.M."/>
            <person name="Espley R.V."/>
            <person name="Ireland H.S."/>
            <person name="Wu R."/>
            <person name="Atkinson R.G."/>
            <person name="Karunairetnam S."/>
            <person name="Bulley S."/>
            <person name="Chunkath S."/>
            <person name="Hanley Z."/>
            <person name="Storey R."/>
            <person name="Thrimawithana A.H."/>
            <person name="Thomson S."/>
            <person name="David C."/>
            <person name="Testolin R."/>
            <person name="Huang H."/>
            <person name="Hellens R.P."/>
            <person name="Schaffer R.J."/>
        </authorList>
    </citation>
    <scope>NUCLEOTIDE SEQUENCE [LARGE SCALE GENOMIC DNA]</scope>
    <source>
        <strain evidence="23">cv. Red5</strain>
    </source>
</reference>
<feature type="binding site" evidence="16">
    <location>
        <position position="334"/>
    </location>
    <ligand>
        <name>Zn(2+)</name>
        <dbReference type="ChEBI" id="CHEBI:29105"/>
        <note>catalytic</note>
    </ligand>
</feature>
<feature type="active site" description="Proton acceptor" evidence="15">
    <location>
        <position position="312"/>
    </location>
</feature>
<dbReference type="EMBL" id="NKQK01000011">
    <property type="protein sequence ID" value="PSS18086.1"/>
    <property type="molecule type" value="Genomic_DNA"/>
</dbReference>
<dbReference type="InterPro" id="IPR027268">
    <property type="entry name" value="Peptidase_M4/M1_CTD_sf"/>
</dbReference>
<sequence>MEVEEQSLEQFKAQTRLPKFAVPKRYDLTLTPDLSACTFSGTVLIDLAIVQPTKFLVLNALELAITQVSFTDSHDRKYVPSDVVMDGDDEILILVFDEALSVGDGVLGISFSGVLNEHMRGFYKSTYMDGGVKKNMAVTQFEAVDARMCFPCWDEPALKATFKITVDVPSELTALSNMPVVHEKLNGHQKTVYFEESPIMSTYLVALVIGLFDHIKDLTADGIEVRVYCPVGKSDKGKFALNVAVKALDLFKKYFSMPYALPKLDMVAVPDFSDAAMENYGLITYREAELLHDDLHSAAVNKQRLAIVVTHEVAHQWFGNLVTMEWWTHLWLNEGFATWVSYLATDSLFPEWGMWTQFIEVTSGGLRMDALESSHPIEVEVHHARSILEVFDAISYKKGSAVIRMLMDYLGDDVFQKSLSSYMKNYAYKNTKTEDLWSVLSEESGVQVNTMMDTWTKKKGYPFISVKYEDCNLEFEQSQFLYSGLHSGDCWVVPITFSLGSCNNIEKFLLESKHGKLDISGLYCSSDGNSSLFEKKNQENFNENFWVKFNIGQTGFYRVKYDNKLTAQLWKAIEKNCLSAADKFGILDDTYALCEACEVSLSSLLSLMNVYRKELDYAVLSKLINICSNVAKIASDAVPVSVNELKQFFIGLLLFPAENLGWEPIQGENHLSSMMREVVLVALVNFGHARTIDEAMKRFQEYLGDQSTTLLPVDCRKAAYVAVMRNSNTSNRNGFKSLLNVYKEAQAVQEKTRVMRCLASSPDPTIVSEVLNFMLSDEVRGQDIIYVLSGISLEGCETAWMWLKENWDRILEKCGSDMLLHYFVRDIVTPFSSHEKADEAEAFFASRVPAEFAMNLKQNIEQVRIKARWVESIKQEESLEALVRGFACI</sequence>
<evidence type="ECO:0000256" key="11">
    <source>
        <dbReference type="ARBA" id="ARBA00022833"/>
    </source>
</evidence>
<feature type="domain" description="ERAP1-like C-terminal" evidence="20">
    <location>
        <begin position="546"/>
        <end position="864"/>
    </location>
</feature>
<evidence type="ECO:0000256" key="15">
    <source>
        <dbReference type="PIRSR" id="PIRSR634016-1"/>
    </source>
</evidence>
<dbReference type="EC" id="3.4.11.-" evidence="18"/>
<dbReference type="GO" id="GO:0070006">
    <property type="term" value="F:metalloaminopeptidase activity"/>
    <property type="evidence" value="ECO:0007669"/>
    <property type="project" value="TreeGrafter"/>
</dbReference>
<dbReference type="GO" id="GO:0008270">
    <property type="term" value="F:zinc ion binding"/>
    <property type="evidence" value="ECO:0007669"/>
    <property type="project" value="UniProtKB-UniRule"/>
</dbReference>